<evidence type="ECO:0000313" key="4">
    <source>
        <dbReference type="Proteomes" id="UP000198868"/>
    </source>
</evidence>
<comment type="caution">
    <text evidence="2">The sequence shown here is derived from an EMBL/GenBank/DDBJ whole genome shotgun (WGS) entry which is preliminary data.</text>
</comment>
<keyword evidence="1" id="KW-0472">Membrane</keyword>
<protein>
    <submittedName>
        <fullName evidence="2">Uncharacterized protein</fullName>
    </submittedName>
</protein>
<dbReference type="AlphaFoldDB" id="A0AAN2QSZ1"/>
<organism evidence="2 4">
    <name type="scientific">Leuconostoc inhae</name>
    <dbReference type="NCBI Taxonomy" id="178001"/>
    <lineage>
        <taxon>Bacteria</taxon>
        <taxon>Bacillati</taxon>
        <taxon>Bacillota</taxon>
        <taxon>Bacilli</taxon>
        <taxon>Lactobacillales</taxon>
        <taxon>Lactobacillaceae</taxon>
        <taxon>Leuconostoc</taxon>
    </lineage>
</organism>
<keyword evidence="5" id="KW-1185">Reference proteome</keyword>
<dbReference type="RefSeq" id="WP_060391586.1">
    <property type="nucleotide sequence ID" value="NZ_FBSX01000014.1"/>
</dbReference>
<dbReference type="Proteomes" id="UP000198868">
    <property type="component" value="Unassembled WGS sequence"/>
</dbReference>
<feature type="transmembrane region" description="Helical" evidence="1">
    <location>
        <begin position="9"/>
        <end position="28"/>
    </location>
</feature>
<keyword evidence="1" id="KW-1133">Transmembrane helix</keyword>
<dbReference type="EMBL" id="FBTB01000007">
    <property type="protein sequence ID" value="CUW05961.1"/>
    <property type="molecule type" value="Genomic_DNA"/>
</dbReference>
<dbReference type="EMBL" id="FBTU01000003">
    <property type="protein sequence ID" value="CUW04958.1"/>
    <property type="molecule type" value="Genomic_DNA"/>
</dbReference>
<evidence type="ECO:0000313" key="5">
    <source>
        <dbReference type="Proteomes" id="UP000199047"/>
    </source>
</evidence>
<name>A0AAN2QSZ1_9LACO</name>
<evidence type="ECO:0000313" key="2">
    <source>
        <dbReference type="EMBL" id="CUW04958.1"/>
    </source>
</evidence>
<reference evidence="4 5" key="1">
    <citation type="submission" date="2015-12" db="EMBL/GenBank/DDBJ databases">
        <authorList>
            <person name="Andreevskaya M."/>
        </authorList>
    </citation>
    <scope>NUCLEOTIDE SEQUENCE [LARGE SCALE GENOMIC DNA]</scope>
    <source>
        <strain evidence="3 5">KSL4-2</strain>
        <strain evidence="2 4">PL111</strain>
    </source>
</reference>
<accession>A0AAN2QSZ1</accession>
<evidence type="ECO:0000256" key="1">
    <source>
        <dbReference type="SAM" id="Phobius"/>
    </source>
</evidence>
<proteinExistence type="predicted"/>
<dbReference type="Proteomes" id="UP000199047">
    <property type="component" value="Unassembled WGS sequence"/>
</dbReference>
<gene>
    <name evidence="3" type="ORF">KSL4_0168</name>
    <name evidence="2" type="ORF">PL111_0705</name>
</gene>
<evidence type="ECO:0000313" key="3">
    <source>
        <dbReference type="EMBL" id="CUW05961.1"/>
    </source>
</evidence>
<keyword evidence="1" id="KW-0812">Transmembrane</keyword>
<sequence>MEKLKQNKIWITIVVIGVVVIAILLAMLHQQKQSTPEAQSSSYIASEKASSASTSVQDTNNEKAYAKKAAKMKGHVYNDYFTTWTKQDFINWANSYLVKPESERHQDGVKESFGTTTSYMNSSTNMIYPLDDIAKQIKTDGYVSNYYETVKAYNKDYAGMNPDDIKK</sequence>